<evidence type="ECO:0000256" key="1">
    <source>
        <dbReference type="SAM" id="MobiDB-lite"/>
    </source>
</evidence>
<accession>A0A2N5UHZ3</accession>
<dbReference type="Proteomes" id="UP000235388">
    <property type="component" value="Unassembled WGS sequence"/>
</dbReference>
<feature type="transmembrane region" description="Helical" evidence="2">
    <location>
        <begin position="370"/>
        <end position="391"/>
    </location>
</feature>
<evidence type="ECO:0000313" key="3">
    <source>
        <dbReference type="EMBL" id="PLW37365.1"/>
    </source>
</evidence>
<keyword evidence="2" id="KW-0472">Membrane</keyword>
<reference evidence="3 4" key="1">
    <citation type="submission" date="2017-11" db="EMBL/GenBank/DDBJ databases">
        <title>De novo assembly and phasing of dikaryotic genomes from two isolates of Puccinia coronata f. sp. avenae, the causal agent of oat crown rust.</title>
        <authorList>
            <person name="Miller M.E."/>
            <person name="Zhang Y."/>
            <person name="Omidvar V."/>
            <person name="Sperschneider J."/>
            <person name="Schwessinger B."/>
            <person name="Raley C."/>
            <person name="Palmer J.M."/>
            <person name="Garnica D."/>
            <person name="Upadhyaya N."/>
            <person name="Rathjen J."/>
            <person name="Taylor J.M."/>
            <person name="Park R.F."/>
            <person name="Dodds P.N."/>
            <person name="Hirsch C.D."/>
            <person name="Kianian S.F."/>
            <person name="Figueroa M."/>
        </authorList>
    </citation>
    <scope>NUCLEOTIDE SEQUENCE [LARGE SCALE GENOMIC DNA]</scope>
    <source>
        <strain evidence="3">12NC29</strain>
    </source>
</reference>
<proteinExistence type="predicted"/>
<name>A0A2N5UHZ3_9BASI</name>
<feature type="compositionally biased region" description="Low complexity" evidence="1">
    <location>
        <begin position="1"/>
        <end position="21"/>
    </location>
</feature>
<evidence type="ECO:0000313" key="4">
    <source>
        <dbReference type="Proteomes" id="UP000235388"/>
    </source>
</evidence>
<organism evidence="3 4">
    <name type="scientific">Puccinia coronata f. sp. avenae</name>
    <dbReference type="NCBI Taxonomy" id="200324"/>
    <lineage>
        <taxon>Eukaryota</taxon>
        <taxon>Fungi</taxon>
        <taxon>Dikarya</taxon>
        <taxon>Basidiomycota</taxon>
        <taxon>Pucciniomycotina</taxon>
        <taxon>Pucciniomycetes</taxon>
        <taxon>Pucciniales</taxon>
        <taxon>Pucciniaceae</taxon>
        <taxon>Puccinia</taxon>
    </lineage>
</organism>
<comment type="caution">
    <text evidence="3">The sequence shown here is derived from an EMBL/GenBank/DDBJ whole genome shotgun (WGS) entry which is preliminary data.</text>
</comment>
<keyword evidence="4" id="KW-1185">Reference proteome</keyword>
<feature type="region of interest" description="Disordered" evidence="1">
    <location>
        <begin position="1"/>
        <end position="40"/>
    </location>
</feature>
<gene>
    <name evidence="3" type="ORF">PCANC_19638</name>
</gene>
<dbReference type="EMBL" id="PGCJ01000223">
    <property type="protein sequence ID" value="PLW37365.1"/>
    <property type="molecule type" value="Genomic_DNA"/>
</dbReference>
<sequence length="399" mass="43619">MNTPQQTPQQPQPPATERATPPVLPAPREEVDVEETPSEASLDLGEVRASPFAIGDAIGVVNAAERGLQLMYCVSRPDLPGGGLNEFQHPHLHQYRVGNKLLGPPVDVLYDAIEMAYGWRSFETFASNHFSTLNPGAANQIQANRRTPALTWQGIIPHHPWYDRRANAMIQGKASWRQFVVAIADAAQHGQNSQLWCVSHEPVLEHDAVVAALARHPRRPSADVMILVPAVPVVHLGNGQTPLPNIMVMVPSPTVQRELSVQIICQGTITAKPIVSDGNIRGYIGRFEPMLHRNGRHKIVSRRFWIGTRKIPSVWLDATSALVDTTQVLLDTNPVLVNTSLVSVNAIPAILDAILVRALNAISFIAPNAIPFPTIMLPTAGFLVLLLMLLCTPHHSKNA</sequence>
<dbReference type="AlphaFoldDB" id="A0A2N5UHZ3"/>
<protein>
    <submittedName>
        <fullName evidence="3">Uncharacterized protein</fullName>
    </submittedName>
</protein>
<keyword evidence="2" id="KW-1133">Transmembrane helix</keyword>
<evidence type="ECO:0000256" key="2">
    <source>
        <dbReference type="SAM" id="Phobius"/>
    </source>
</evidence>
<keyword evidence="2" id="KW-0812">Transmembrane</keyword>